<protein>
    <submittedName>
        <fullName evidence="3">Ig-like domain-containing protein</fullName>
    </submittedName>
</protein>
<proteinExistence type="predicted"/>
<reference evidence="3" key="1">
    <citation type="submission" date="2016-06" db="UniProtKB">
        <authorList>
            <consortium name="WormBaseParasite"/>
        </authorList>
    </citation>
    <scope>IDENTIFICATION</scope>
</reference>
<keyword evidence="2" id="KW-1185">Reference proteome</keyword>
<dbReference type="EMBL" id="UZAN01046291">
    <property type="protein sequence ID" value="VDP83985.1"/>
    <property type="molecule type" value="Genomic_DNA"/>
</dbReference>
<sequence>MLPTKWLQRLHDARIRLCHNTACHAEHDELRFVRDWAYLNPGTKHVPRNIIINCEKNIKRYVYFLKRRYGPPVEVTVDQYFNVNISQWAEGLYWLFCDEHTLKIYSGFPRAIFDKGHFEQDCSGAPDVIYLEDERKEYQLCQWKAVVPSFWEGVARVLQPLQASLRCHSIPPGLNFEQGLLRTGARDMMQGFIKVFCYPGRFQKTLIIASSPQEFTIHLSPKAFIINNTHSGKLSAAVGRFADGERVNAYLTARFPVTCAVTYTSQKPGFVWLFTGQTPFAALFSGMARIVCNQTEMRLQQVFNRIVVTGPDGRPPCEPPNVIKLEKNRTSYPRCPPLDMSDRPIAGVQLPPDVQCLDLHKQYRFVEGSLVITIAPVEPDLVPFLCTPGLQNKSILIHDPNDLRLEIIGQEAQSVFDDEGHKYVCVLTGPIDSMLGSEVNKPRWRSLWFRTRVTIMGNEIRVDKEASLGEHSYECFYHRPWISLRQPFQFKVSQKSQIKLIIKYEGKEKQYYLPKEELPKIFCHLHGGKMTEEDSIRWSLLHGDVPYRLTIIGMRHQLELDNGGPTESTFRCSTVGQSKCLSKIILLRIINGEATFEISETDNIGPLAFVSCQFTSRYLGIDTESGTKIAAYDISGELQN</sequence>
<gene>
    <name evidence="1" type="ORF">ECPE_LOCUS8668</name>
</gene>
<name>A0A183ANY3_9TREM</name>
<evidence type="ECO:0000313" key="3">
    <source>
        <dbReference type="WBParaSite" id="ECPE_0000869401-mRNA-1"/>
    </source>
</evidence>
<dbReference type="OrthoDB" id="6237770at2759"/>
<reference evidence="1 2" key="2">
    <citation type="submission" date="2018-11" db="EMBL/GenBank/DDBJ databases">
        <authorList>
            <consortium name="Pathogen Informatics"/>
        </authorList>
    </citation>
    <scope>NUCLEOTIDE SEQUENCE [LARGE SCALE GENOMIC DNA]</scope>
    <source>
        <strain evidence="1 2">Egypt</strain>
    </source>
</reference>
<organism evidence="3">
    <name type="scientific">Echinostoma caproni</name>
    <dbReference type="NCBI Taxonomy" id="27848"/>
    <lineage>
        <taxon>Eukaryota</taxon>
        <taxon>Metazoa</taxon>
        <taxon>Spiralia</taxon>
        <taxon>Lophotrochozoa</taxon>
        <taxon>Platyhelminthes</taxon>
        <taxon>Trematoda</taxon>
        <taxon>Digenea</taxon>
        <taxon>Plagiorchiida</taxon>
        <taxon>Echinostomata</taxon>
        <taxon>Echinostomatoidea</taxon>
        <taxon>Echinostomatidae</taxon>
        <taxon>Echinostoma</taxon>
    </lineage>
</organism>
<dbReference type="AlphaFoldDB" id="A0A183ANY3"/>
<dbReference type="Proteomes" id="UP000272942">
    <property type="component" value="Unassembled WGS sequence"/>
</dbReference>
<evidence type="ECO:0000313" key="1">
    <source>
        <dbReference type="EMBL" id="VDP83985.1"/>
    </source>
</evidence>
<dbReference type="WBParaSite" id="ECPE_0000869401-mRNA-1">
    <property type="protein sequence ID" value="ECPE_0000869401-mRNA-1"/>
    <property type="gene ID" value="ECPE_0000869401"/>
</dbReference>
<accession>A0A183ANY3</accession>
<evidence type="ECO:0000313" key="2">
    <source>
        <dbReference type="Proteomes" id="UP000272942"/>
    </source>
</evidence>